<dbReference type="PANTHER" id="PTHR42957:SF1">
    <property type="entry name" value="HELICASE MJ1565-RELATED"/>
    <property type="match status" value="1"/>
</dbReference>
<feature type="compositionally biased region" description="Basic and acidic residues" evidence="1">
    <location>
        <begin position="616"/>
        <end position="646"/>
    </location>
</feature>
<dbReference type="Pfam" id="PF01935">
    <property type="entry name" value="DUF87"/>
    <property type="match status" value="1"/>
</dbReference>
<evidence type="ECO:0000256" key="1">
    <source>
        <dbReference type="SAM" id="MobiDB-lite"/>
    </source>
</evidence>
<organism evidence="3 4">
    <name type="scientific">Methylobrevis pamukkalensis</name>
    <dbReference type="NCBI Taxonomy" id="1439726"/>
    <lineage>
        <taxon>Bacteria</taxon>
        <taxon>Pseudomonadati</taxon>
        <taxon>Pseudomonadota</taxon>
        <taxon>Alphaproteobacteria</taxon>
        <taxon>Hyphomicrobiales</taxon>
        <taxon>Pleomorphomonadaceae</taxon>
        <taxon>Methylobrevis</taxon>
    </lineage>
</organism>
<keyword evidence="4" id="KW-1185">Reference proteome</keyword>
<evidence type="ECO:0000313" key="4">
    <source>
        <dbReference type="Proteomes" id="UP000094622"/>
    </source>
</evidence>
<feature type="region of interest" description="Disordered" evidence="1">
    <location>
        <begin position="575"/>
        <end position="660"/>
    </location>
</feature>
<dbReference type="Proteomes" id="UP000094622">
    <property type="component" value="Unassembled WGS sequence"/>
</dbReference>
<evidence type="ECO:0000259" key="2">
    <source>
        <dbReference type="Pfam" id="PF01935"/>
    </source>
</evidence>
<gene>
    <name evidence="3" type="ORF">A6302_00715</name>
</gene>
<name>A0A1E3H6N4_9HYPH</name>
<feature type="compositionally biased region" description="Basic and acidic residues" evidence="1">
    <location>
        <begin position="18"/>
        <end position="27"/>
    </location>
</feature>
<dbReference type="PANTHER" id="PTHR42957">
    <property type="entry name" value="HELICASE MJ1565-RELATED"/>
    <property type="match status" value="1"/>
</dbReference>
<sequence length="660" mass="70951">MSGTGGIGDVDTANQKDNPTKEGDRRGAMHPGNRFLGRVVACNGSHATISAVITAGETTLSELWSVGRLISISTGQSRIAALVNAMNTQAKAWAEETDNVMLVDVELVGEVATTPDGKATFHTGIRNYPHLGAVAHRMRASDLALIYASHGDNAVVIGRLSQDETMDAAISVPMLLDRHFAVLGTTGVGKSTSVSLLINKAIAAEPSLRVLILDPHNEFAAAFPDTSVVIDTDTMSLPFWLFKLDELQEVLYRGRPGVPEEVDFLHDLVAEAKRMFRSGPDNGLARRGGERSAISVDTPVPYRMADLMALIETRLGKLEGKDDRPHLRNLKLRIMSAAANPRFRFMFANNAVGDTMSDVIGSIFRIPSNGRPITAFQLSGIPSDVVNAVASVLCRLAFEIGVAAGGALRILVLCEEAHRYVPADQSLGFVPTRQAIARIAKEGRKYGVGLGVITQRPGELDATILSQCSSVFAMRLTNDKDQEIIRSAISSSSSSTIGFLSSLDNGEAIAFGEAIAVPMRMRFERLASDRLPRSSSHEVRTGGGPMRAGDLSGIIQKMRHITPVDDFALGRPGGLPGFDDDLPAEPAPLLYGSRGDPNFRAPQTAPRWSPPASEPRAADLRPLDPRPLDSRPVDPAPERKSERDVSLRQALFGKPPQSGR</sequence>
<accession>A0A1E3H6N4</accession>
<evidence type="ECO:0000313" key="3">
    <source>
        <dbReference type="EMBL" id="ODN71982.1"/>
    </source>
</evidence>
<dbReference type="SUPFAM" id="SSF52540">
    <property type="entry name" value="P-loop containing nucleoside triphosphate hydrolases"/>
    <property type="match status" value="1"/>
</dbReference>
<reference evidence="3 4" key="1">
    <citation type="submission" date="2016-07" db="EMBL/GenBank/DDBJ databases">
        <title>Draft Genome Sequence of Methylobrevis pamukkalensis PK2.</title>
        <authorList>
            <person name="Vasilenko O.V."/>
            <person name="Doronina N.V."/>
            <person name="Shmareva M.N."/>
            <person name="Tarlachkov S.V."/>
            <person name="Mustakhimov I."/>
            <person name="Trotsenko Y.A."/>
        </authorList>
    </citation>
    <scope>NUCLEOTIDE SEQUENCE [LARGE SCALE GENOMIC DNA]</scope>
    <source>
        <strain evidence="3 4">PK2</strain>
    </source>
</reference>
<dbReference type="InterPro" id="IPR027417">
    <property type="entry name" value="P-loop_NTPase"/>
</dbReference>
<dbReference type="PATRIC" id="fig|1439726.3.peg.752"/>
<dbReference type="Gene3D" id="3.40.50.300">
    <property type="entry name" value="P-loop containing nucleotide triphosphate hydrolases"/>
    <property type="match status" value="2"/>
</dbReference>
<dbReference type="InterPro" id="IPR008571">
    <property type="entry name" value="HerA-like"/>
</dbReference>
<comment type="caution">
    <text evidence="3">The sequence shown here is derived from an EMBL/GenBank/DDBJ whole genome shotgun (WGS) entry which is preliminary data.</text>
</comment>
<protein>
    <submittedName>
        <fullName evidence="3">AAA-like domain protein</fullName>
    </submittedName>
</protein>
<feature type="domain" description="Helicase HerA central" evidence="2">
    <location>
        <begin position="155"/>
        <end position="396"/>
    </location>
</feature>
<dbReference type="AlphaFoldDB" id="A0A1E3H6N4"/>
<feature type="region of interest" description="Disordered" evidence="1">
    <location>
        <begin position="1"/>
        <end position="30"/>
    </location>
</feature>
<dbReference type="InterPro" id="IPR002789">
    <property type="entry name" value="HerA_central"/>
</dbReference>
<proteinExistence type="predicted"/>
<dbReference type="EMBL" id="MCRJ01000010">
    <property type="protein sequence ID" value="ODN71982.1"/>
    <property type="molecule type" value="Genomic_DNA"/>
</dbReference>